<dbReference type="EMBL" id="JAUPFM010000002">
    <property type="protein sequence ID" value="KAK2859123.1"/>
    <property type="molecule type" value="Genomic_DNA"/>
</dbReference>
<name>A0AA88T0L5_CHASR</name>
<accession>A0AA88T0L5</accession>
<gene>
    <name evidence="2" type="ORF">Q5P01_003743</name>
</gene>
<keyword evidence="3" id="KW-1185">Reference proteome</keyword>
<dbReference type="Proteomes" id="UP001187415">
    <property type="component" value="Unassembled WGS sequence"/>
</dbReference>
<reference evidence="2" key="1">
    <citation type="submission" date="2023-07" db="EMBL/GenBank/DDBJ databases">
        <title>Chromosome-level Genome Assembly of Striped Snakehead (Channa striata).</title>
        <authorList>
            <person name="Liu H."/>
        </authorList>
    </citation>
    <scope>NUCLEOTIDE SEQUENCE</scope>
    <source>
        <strain evidence="2">Gz</strain>
        <tissue evidence="2">Muscle</tissue>
    </source>
</reference>
<feature type="region of interest" description="Disordered" evidence="1">
    <location>
        <begin position="1"/>
        <end position="32"/>
    </location>
</feature>
<evidence type="ECO:0000313" key="2">
    <source>
        <dbReference type="EMBL" id="KAK2859123.1"/>
    </source>
</evidence>
<proteinExistence type="predicted"/>
<feature type="region of interest" description="Disordered" evidence="1">
    <location>
        <begin position="62"/>
        <end position="111"/>
    </location>
</feature>
<comment type="caution">
    <text evidence="2">The sequence shown here is derived from an EMBL/GenBank/DDBJ whole genome shotgun (WGS) entry which is preliminary data.</text>
</comment>
<sequence length="188" mass="21267">MRGEDEHKDEIKRSRSEEEEKGPKQGQGEGEGRYFILMLNFRGEKLHVPSAANCPIPAVPKRTVPVQEPCNGKTEFKAQGGHFGEREREREEDEEERRTEGRKEGRGRRKGGVFEINKDAALGALGVKGEGSSSTGFPRSPTFPRLGVKMAAYVPAWGVKDLSNDEVLYMFLRKLIRVMFEKWTTSLR</sequence>
<feature type="compositionally biased region" description="Basic and acidic residues" evidence="1">
    <location>
        <begin position="1"/>
        <end position="23"/>
    </location>
</feature>
<evidence type="ECO:0000313" key="3">
    <source>
        <dbReference type="Proteomes" id="UP001187415"/>
    </source>
</evidence>
<dbReference type="AlphaFoldDB" id="A0AA88T0L5"/>
<organism evidence="2 3">
    <name type="scientific">Channa striata</name>
    <name type="common">Snakehead murrel</name>
    <name type="synonym">Ophicephalus striatus</name>
    <dbReference type="NCBI Taxonomy" id="64152"/>
    <lineage>
        <taxon>Eukaryota</taxon>
        <taxon>Metazoa</taxon>
        <taxon>Chordata</taxon>
        <taxon>Craniata</taxon>
        <taxon>Vertebrata</taxon>
        <taxon>Euteleostomi</taxon>
        <taxon>Actinopterygii</taxon>
        <taxon>Neopterygii</taxon>
        <taxon>Teleostei</taxon>
        <taxon>Neoteleostei</taxon>
        <taxon>Acanthomorphata</taxon>
        <taxon>Anabantaria</taxon>
        <taxon>Anabantiformes</taxon>
        <taxon>Channoidei</taxon>
        <taxon>Channidae</taxon>
        <taxon>Channa</taxon>
    </lineage>
</organism>
<protein>
    <submittedName>
        <fullName evidence="2">Uncharacterized protein</fullName>
    </submittedName>
</protein>
<evidence type="ECO:0000256" key="1">
    <source>
        <dbReference type="SAM" id="MobiDB-lite"/>
    </source>
</evidence>